<feature type="domain" description="HAMP" evidence="4">
    <location>
        <begin position="338"/>
        <end position="392"/>
    </location>
</feature>
<dbReference type="GO" id="GO:0016020">
    <property type="term" value="C:membrane"/>
    <property type="evidence" value="ECO:0007669"/>
    <property type="project" value="InterPro"/>
</dbReference>
<dbReference type="InterPro" id="IPR050697">
    <property type="entry name" value="Adenylyl/Guanylyl_Cyclase_3/4"/>
</dbReference>
<evidence type="ECO:0000259" key="4">
    <source>
        <dbReference type="PROSITE" id="PS50885"/>
    </source>
</evidence>
<dbReference type="SUPFAM" id="SSF55073">
    <property type="entry name" value="Nucleotide cyclase"/>
    <property type="match status" value="1"/>
</dbReference>
<sequence length="619" mass="66652">MSIPLRVVLLLGITGLVLLSAGSILAINVRAGGETARELMLQRSSAVLHGLEQWLRLQLRPLSDVARNAQAMVAEGALAPDDTAHVDAYVHGLFAGTPRLEALALVTPDHVARRYGRDGIARIDDWSDRAPVAGLVDEVIERAKAGNIEPVWGTPVWRGSTGHAAFHIRVALMRNGAPAGVLFAMIGLEPIVSALPRLLVDEVMIPYILYDRTRVLAHPLLDTGAALGPDPTTTAPRPLLALDDFPDAHLAMLWDAEPMRMKGPVDLKPGWAQGIHLDGETIVHTLRDVQGFSPRPLQIGTHFTTTEGAPAFVRLRNSIAVGLGVLALSVVAALLLGRWIGRPVVRFATVARAVAAGNLNPPMQPQPSLIREYQEGGAAFQSMVEGLRERERVRNLFGKYVPEEVARRLLAQDGDPRPDETEATILFADLTDFTRLTQVLGPERVVRMLNAYFSAMVEILERHGGVVTQFQGDAMLVVFNLPERHPDHASAAVLAALEMQRRLDAGPFEGQTLHARIGIGTGTVLAGAVGAQDRLSYTVHGDAVNLAARLEVMNKSIGTRILVSDRTATLVRAVPLLSLGHLPVRGQGAEARVFTPEEDRGQPPRELPRAGSEPAAAGA</sequence>
<keyword evidence="2" id="KW-0472">Membrane</keyword>
<dbReference type="GO" id="GO:0009190">
    <property type="term" value="P:cyclic nucleotide biosynthetic process"/>
    <property type="evidence" value="ECO:0007669"/>
    <property type="project" value="InterPro"/>
</dbReference>
<comment type="caution">
    <text evidence="5">The sequence shown here is derived from an EMBL/GenBank/DDBJ whole genome shotgun (WGS) entry which is preliminary data.</text>
</comment>
<dbReference type="Gene3D" id="3.30.70.1230">
    <property type="entry name" value="Nucleotide cyclase"/>
    <property type="match status" value="1"/>
</dbReference>
<evidence type="ECO:0000313" key="6">
    <source>
        <dbReference type="Proteomes" id="UP000555728"/>
    </source>
</evidence>
<dbReference type="GO" id="GO:0035556">
    <property type="term" value="P:intracellular signal transduction"/>
    <property type="evidence" value="ECO:0007669"/>
    <property type="project" value="InterPro"/>
</dbReference>
<dbReference type="EMBL" id="JACIGI010000006">
    <property type="protein sequence ID" value="MBB4285343.1"/>
    <property type="molecule type" value="Genomic_DNA"/>
</dbReference>
<keyword evidence="2" id="KW-1133">Transmembrane helix</keyword>
<evidence type="ECO:0000256" key="1">
    <source>
        <dbReference type="SAM" id="MobiDB-lite"/>
    </source>
</evidence>
<organism evidence="5 6">
    <name type="scientific">Roseospira goensis</name>
    <dbReference type="NCBI Taxonomy" id="391922"/>
    <lineage>
        <taxon>Bacteria</taxon>
        <taxon>Pseudomonadati</taxon>
        <taxon>Pseudomonadota</taxon>
        <taxon>Alphaproteobacteria</taxon>
        <taxon>Rhodospirillales</taxon>
        <taxon>Rhodospirillaceae</taxon>
        <taxon>Roseospira</taxon>
    </lineage>
</organism>
<dbReference type="PANTHER" id="PTHR43081">
    <property type="entry name" value="ADENYLATE CYCLASE, TERMINAL-DIFFERENTIATION SPECIFIC-RELATED"/>
    <property type="match status" value="1"/>
</dbReference>
<keyword evidence="2" id="KW-0812">Transmembrane</keyword>
<protein>
    <submittedName>
        <fullName evidence="5">Class 3 adenylate cyclase</fullName>
    </submittedName>
</protein>
<gene>
    <name evidence="5" type="ORF">GGD88_001060</name>
</gene>
<dbReference type="PANTHER" id="PTHR43081:SF1">
    <property type="entry name" value="ADENYLATE CYCLASE, TERMINAL-DIFFERENTIATION SPECIFIC"/>
    <property type="match status" value="1"/>
</dbReference>
<dbReference type="PROSITE" id="PS50885">
    <property type="entry name" value="HAMP"/>
    <property type="match status" value="1"/>
</dbReference>
<reference evidence="5 6" key="1">
    <citation type="submission" date="2020-08" db="EMBL/GenBank/DDBJ databases">
        <title>Genome sequencing of Purple Non-Sulfur Bacteria from various extreme environments.</title>
        <authorList>
            <person name="Mayer M."/>
        </authorList>
    </citation>
    <scope>NUCLEOTIDE SEQUENCE [LARGE SCALE GENOMIC DNA]</scope>
    <source>
        <strain evidence="5 6">JA135</strain>
    </source>
</reference>
<dbReference type="Pfam" id="PF00211">
    <property type="entry name" value="Guanylate_cyc"/>
    <property type="match status" value="1"/>
</dbReference>
<feature type="transmembrane region" description="Helical" evidence="2">
    <location>
        <begin position="319"/>
        <end position="337"/>
    </location>
</feature>
<name>A0A7W6WK94_9PROT</name>
<accession>A0A7W6WK94</accession>
<dbReference type="Proteomes" id="UP000555728">
    <property type="component" value="Unassembled WGS sequence"/>
</dbReference>
<dbReference type="InterPro" id="IPR029787">
    <property type="entry name" value="Nucleotide_cyclase"/>
</dbReference>
<dbReference type="GO" id="GO:0004016">
    <property type="term" value="F:adenylate cyclase activity"/>
    <property type="evidence" value="ECO:0007669"/>
    <property type="project" value="UniProtKB-ARBA"/>
</dbReference>
<dbReference type="CDD" id="cd07302">
    <property type="entry name" value="CHD"/>
    <property type="match status" value="1"/>
</dbReference>
<evidence type="ECO:0000256" key="2">
    <source>
        <dbReference type="SAM" id="Phobius"/>
    </source>
</evidence>
<dbReference type="InterPro" id="IPR001054">
    <property type="entry name" value="A/G_cyclase"/>
</dbReference>
<dbReference type="PROSITE" id="PS50125">
    <property type="entry name" value="GUANYLATE_CYCLASE_2"/>
    <property type="match status" value="1"/>
</dbReference>
<evidence type="ECO:0000259" key="3">
    <source>
        <dbReference type="PROSITE" id="PS50125"/>
    </source>
</evidence>
<feature type="compositionally biased region" description="Basic and acidic residues" evidence="1">
    <location>
        <begin position="595"/>
        <end position="608"/>
    </location>
</feature>
<dbReference type="AlphaFoldDB" id="A0A7W6WK94"/>
<keyword evidence="6" id="KW-1185">Reference proteome</keyword>
<dbReference type="SMART" id="SM00304">
    <property type="entry name" value="HAMP"/>
    <property type="match status" value="1"/>
</dbReference>
<dbReference type="InterPro" id="IPR003660">
    <property type="entry name" value="HAMP_dom"/>
</dbReference>
<dbReference type="Gene3D" id="6.10.340.10">
    <property type="match status" value="1"/>
</dbReference>
<feature type="region of interest" description="Disordered" evidence="1">
    <location>
        <begin position="593"/>
        <end position="619"/>
    </location>
</feature>
<proteinExistence type="predicted"/>
<feature type="domain" description="Guanylate cyclase" evidence="3">
    <location>
        <begin position="424"/>
        <end position="551"/>
    </location>
</feature>
<evidence type="ECO:0000313" key="5">
    <source>
        <dbReference type="EMBL" id="MBB4285343.1"/>
    </source>
</evidence>
<dbReference type="SMART" id="SM00044">
    <property type="entry name" value="CYCc"/>
    <property type="match status" value="1"/>
</dbReference>